<dbReference type="SMART" id="SM00245">
    <property type="entry name" value="TSPc"/>
    <property type="match status" value="1"/>
</dbReference>
<dbReference type="InterPro" id="IPR020992">
    <property type="entry name" value="Tail_Prtase_C"/>
</dbReference>
<reference evidence="9" key="1">
    <citation type="submission" date="2022-07" db="EMBL/GenBank/DDBJ databases">
        <title>Alkalimarinus sp. nov., isolated from gut of a Alitta virens.</title>
        <authorList>
            <person name="Yang A.I."/>
            <person name="Shin N.-R."/>
        </authorList>
    </citation>
    <scope>NUCLEOTIDE SEQUENCE</scope>
    <source>
        <strain evidence="9">FA028</strain>
    </source>
</reference>
<dbReference type="GO" id="GO:0004252">
    <property type="term" value="F:serine-type endopeptidase activity"/>
    <property type="evidence" value="ECO:0007669"/>
    <property type="project" value="UniProtKB-EC"/>
</dbReference>
<evidence type="ECO:0000313" key="10">
    <source>
        <dbReference type="Proteomes" id="UP001164472"/>
    </source>
</evidence>
<dbReference type="NCBIfam" id="TIGR00225">
    <property type="entry name" value="prc"/>
    <property type="match status" value="1"/>
</dbReference>
<proteinExistence type="inferred from homology"/>
<dbReference type="PANTHER" id="PTHR32060:SF22">
    <property type="entry name" value="CARBOXYL-TERMINAL-PROCESSING PEPTIDASE 3, CHLOROPLASTIC"/>
    <property type="match status" value="1"/>
</dbReference>
<dbReference type="AlphaFoldDB" id="A0A9E8KKY7"/>
<evidence type="ECO:0000256" key="7">
    <source>
        <dbReference type="SAM" id="SignalP"/>
    </source>
</evidence>
<keyword evidence="3 5" id="KW-0378">Hydrolase</keyword>
<dbReference type="FunFam" id="3.90.226.10:FF:000090">
    <property type="entry name" value="Tail-specific protease"/>
    <property type="match status" value="1"/>
</dbReference>
<feature type="chain" id="PRO_5039090667" evidence="7">
    <location>
        <begin position="30"/>
        <end position="719"/>
    </location>
</feature>
<dbReference type="GO" id="GO:0006508">
    <property type="term" value="P:proteolysis"/>
    <property type="evidence" value="ECO:0007669"/>
    <property type="project" value="UniProtKB-KW"/>
</dbReference>
<dbReference type="InterPro" id="IPR036034">
    <property type="entry name" value="PDZ_sf"/>
</dbReference>
<feature type="coiled-coil region" evidence="6">
    <location>
        <begin position="616"/>
        <end position="655"/>
    </location>
</feature>
<dbReference type="CDD" id="cd07560">
    <property type="entry name" value="Peptidase_S41_CPP"/>
    <property type="match status" value="1"/>
</dbReference>
<dbReference type="Pfam" id="PF11818">
    <property type="entry name" value="DUF3340"/>
    <property type="match status" value="1"/>
</dbReference>
<dbReference type="Pfam" id="PF03572">
    <property type="entry name" value="Peptidase_S41"/>
    <property type="match status" value="1"/>
</dbReference>
<gene>
    <name evidence="9" type="ORF">NNL22_09035</name>
</gene>
<dbReference type="InterPro" id="IPR001478">
    <property type="entry name" value="PDZ"/>
</dbReference>
<dbReference type="InterPro" id="IPR040573">
    <property type="entry name" value="TSP_N"/>
</dbReference>
<dbReference type="InterPro" id="IPR005151">
    <property type="entry name" value="Tail-specific_protease"/>
</dbReference>
<keyword evidence="2 5" id="KW-0645">Protease</keyword>
<dbReference type="SUPFAM" id="SSF52096">
    <property type="entry name" value="ClpP/crotonase"/>
    <property type="match status" value="1"/>
</dbReference>
<dbReference type="EC" id="3.4.21.102" evidence="9"/>
<dbReference type="CDD" id="cd06782">
    <property type="entry name" value="cpPDZ_CPP-like"/>
    <property type="match status" value="1"/>
</dbReference>
<dbReference type="Pfam" id="PF00595">
    <property type="entry name" value="PDZ"/>
    <property type="match status" value="1"/>
</dbReference>
<keyword evidence="7" id="KW-0732">Signal</keyword>
<accession>A0A9E8KKY7</accession>
<name>A0A9E8KKY7_9ALTE</name>
<dbReference type="Gene3D" id="2.30.42.10">
    <property type="match status" value="1"/>
</dbReference>
<evidence type="ECO:0000256" key="6">
    <source>
        <dbReference type="SAM" id="Coils"/>
    </source>
</evidence>
<dbReference type="GO" id="GO:0007165">
    <property type="term" value="P:signal transduction"/>
    <property type="evidence" value="ECO:0007669"/>
    <property type="project" value="TreeGrafter"/>
</dbReference>
<feature type="domain" description="PDZ" evidence="8">
    <location>
        <begin position="256"/>
        <end position="327"/>
    </location>
</feature>
<evidence type="ECO:0000256" key="2">
    <source>
        <dbReference type="ARBA" id="ARBA00022670"/>
    </source>
</evidence>
<dbReference type="GO" id="GO:0030288">
    <property type="term" value="C:outer membrane-bounded periplasmic space"/>
    <property type="evidence" value="ECO:0007669"/>
    <property type="project" value="TreeGrafter"/>
</dbReference>
<dbReference type="PROSITE" id="PS50106">
    <property type="entry name" value="PDZ"/>
    <property type="match status" value="1"/>
</dbReference>
<protein>
    <submittedName>
        <fullName evidence="9">Carboxy terminal-processing peptidase</fullName>
        <ecNumber evidence="9">3.4.21.102</ecNumber>
    </submittedName>
</protein>
<comment type="similarity">
    <text evidence="1 5">Belongs to the peptidase S41A family.</text>
</comment>
<dbReference type="PANTHER" id="PTHR32060">
    <property type="entry name" value="TAIL-SPECIFIC PROTEASE"/>
    <property type="match status" value="1"/>
</dbReference>
<organism evidence="9 10">
    <name type="scientific">Alkalimarinus sediminis</name>
    <dbReference type="NCBI Taxonomy" id="1632866"/>
    <lineage>
        <taxon>Bacteria</taxon>
        <taxon>Pseudomonadati</taxon>
        <taxon>Pseudomonadota</taxon>
        <taxon>Gammaproteobacteria</taxon>
        <taxon>Alteromonadales</taxon>
        <taxon>Alteromonadaceae</taxon>
        <taxon>Alkalimarinus</taxon>
    </lineage>
</organism>
<dbReference type="EMBL" id="CP101527">
    <property type="protein sequence ID" value="UZW76701.1"/>
    <property type="molecule type" value="Genomic_DNA"/>
</dbReference>
<feature type="signal peptide" evidence="7">
    <location>
        <begin position="1"/>
        <end position="29"/>
    </location>
</feature>
<keyword evidence="6" id="KW-0175">Coiled coil</keyword>
<dbReference type="InterPro" id="IPR004447">
    <property type="entry name" value="Peptidase_S41A"/>
</dbReference>
<dbReference type="Gene3D" id="3.90.226.10">
    <property type="entry name" value="2-enoyl-CoA Hydratase, Chain A, domain 1"/>
    <property type="match status" value="1"/>
</dbReference>
<keyword evidence="4 5" id="KW-0720">Serine protease</keyword>
<evidence type="ECO:0000256" key="1">
    <source>
        <dbReference type="ARBA" id="ARBA00009179"/>
    </source>
</evidence>
<evidence type="ECO:0000256" key="4">
    <source>
        <dbReference type="ARBA" id="ARBA00022825"/>
    </source>
</evidence>
<evidence type="ECO:0000313" key="9">
    <source>
        <dbReference type="EMBL" id="UZW76701.1"/>
    </source>
</evidence>
<dbReference type="Pfam" id="PF17804">
    <property type="entry name" value="TSP_NTD"/>
    <property type="match status" value="1"/>
</dbReference>
<dbReference type="KEGG" id="asem:NNL22_09035"/>
<sequence length="719" mass="81107">MMTKNTVSRFFPSLSLTRTSFIVSTWAFAALLNSTSVSALALSAEDFQPLVPDKEQQAASIHVSRQLLLSHYRKQPIDRVLSERIFENYLNALDSQRIYFLASDVESFEPYRYRLDGALKTGQLEPGFNIYNNYEKRVIERLTYLLKMLDAGIDKLDFNKNESLQTDRKDSPWLTTKEEMDDLWRKRLKSAVLSLKLSGKTDEEIMKTLRTRYESQLNRVLQTRSEDAFQAYMNAFTGVYDPHTAYFSPRTSENFNINMSLSLEGIGAVLQSDNEYTKVLRMVPAGPADKQGQLSPADRIVGVGQGKTGEIVDVIGWRLDEVVDLIRGPKHSTVRLEVIPAGTKDENQTKVISIVRDKVKLEEQAAQSKVMEIEKDGMTKRIGVIDIPAFYADFKAMQEGDPNYKSTTRDVKNLLKELETEGIDGLVIDLRNNGGGSLQEANMLTGLFIKEGPTVQIRNSRGVDVLKDPDPELVYGGPLVVLVNRMSASASEIFAGAIQDYGRGVIMGSQTFGKGTVQSVRSLNHGQIKITQAKFYRVSGASTQHKGVIPDIELPSTIDKTEIGEDALPEALPWDAIEPVEHTKYTSTSDILDQLKGRHEARFNATPEYKLLLEQIEFLKERRETTTLSLNAAERERLQQELDKKQLELINKSRVIKGEKPFKTIEEKEEHDNELAANPKKDKELDFVAKEGAEVILDLIEFNQRFATHSDNPAHYTLR</sequence>
<evidence type="ECO:0000256" key="5">
    <source>
        <dbReference type="RuleBase" id="RU004404"/>
    </source>
</evidence>
<dbReference type="RefSeq" id="WP_251812849.1">
    <property type="nucleotide sequence ID" value="NZ_CP101527.1"/>
</dbReference>
<evidence type="ECO:0000256" key="3">
    <source>
        <dbReference type="ARBA" id="ARBA00022801"/>
    </source>
</evidence>
<dbReference type="InterPro" id="IPR029045">
    <property type="entry name" value="ClpP/crotonase-like_dom_sf"/>
</dbReference>
<keyword evidence="10" id="KW-1185">Reference proteome</keyword>
<dbReference type="SUPFAM" id="SSF50156">
    <property type="entry name" value="PDZ domain-like"/>
    <property type="match status" value="1"/>
</dbReference>
<evidence type="ECO:0000259" key="8">
    <source>
        <dbReference type="PROSITE" id="PS50106"/>
    </source>
</evidence>
<dbReference type="SMART" id="SM00228">
    <property type="entry name" value="PDZ"/>
    <property type="match status" value="1"/>
</dbReference>
<dbReference type="Proteomes" id="UP001164472">
    <property type="component" value="Chromosome"/>
</dbReference>